<evidence type="ECO:0008006" key="4">
    <source>
        <dbReference type="Google" id="ProtNLM"/>
    </source>
</evidence>
<evidence type="ECO:0000313" key="3">
    <source>
        <dbReference type="Proteomes" id="UP000830401"/>
    </source>
</evidence>
<evidence type="ECO:0000313" key="2">
    <source>
        <dbReference type="EMBL" id="UOQ65742.1"/>
    </source>
</evidence>
<dbReference type="RefSeq" id="WP_245119722.1">
    <property type="nucleotide sequence ID" value="NZ_CP095061.1"/>
</dbReference>
<protein>
    <recommendedName>
        <fullName evidence="4">DUF4177 domain-containing protein</fullName>
    </recommendedName>
</protein>
<proteinExistence type="predicted"/>
<organism evidence="2 3">
    <name type="scientific">Hymenobacter volaticus</name>
    <dbReference type="NCBI Taxonomy" id="2932254"/>
    <lineage>
        <taxon>Bacteria</taxon>
        <taxon>Pseudomonadati</taxon>
        <taxon>Bacteroidota</taxon>
        <taxon>Cytophagia</taxon>
        <taxon>Cytophagales</taxon>
        <taxon>Hymenobacteraceae</taxon>
        <taxon>Hymenobacter</taxon>
    </lineage>
</organism>
<dbReference type="Proteomes" id="UP000830401">
    <property type="component" value="Chromosome"/>
</dbReference>
<sequence length="157" mass="17658">MKHWLIVLTTLCLQQASAQSVPVPPLPEASLQPAVTATVLPPTNGVRYQYQSVRVENERRIWLVPAWQGNTKLEPRTKLFGSVAGELDMLLMTTLNELASEGWELLEIRTASQPVKAKQTIETSLANNDPKQPTYTGTTTIDTEMQTRYLFRRPLPK</sequence>
<keyword evidence="1" id="KW-0732">Signal</keyword>
<gene>
    <name evidence="2" type="ORF">MUN86_19770</name>
</gene>
<accession>A0ABY4G4C6</accession>
<dbReference type="EMBL" id="CP095061">
    <property type="protein sequence ID" value="UOQ65742.1"/>
    <property type="molecule type" value="Genomic_DNA"/>
</dbReference>
<name>A0ABY4G4C6_9BACT</name>
<reference evidence="2" key="1">
    <citation type="submission" date="2022-04" db="EMBL/GenBank/DDBJ databases">
        <title>Hymenobacter sp. isolated from the air.</title>
        <authorList>
            <person name="Won M."/>
            <person name="Lee C.-M."/>
            <person name="Woen H.-Y."/>
            <person name="Kwon S.-W."/>
        </authorList>
    </citation>
    <scope>NUCLEOTIDE SEQUENCE</scope>
    <source>
        <strain evidence="2">5420S-77</strain>
    </source>
</reference>
<feature type="signal peptide" evidence="1">
    <location>
        <begin position="1"/>
        <end position="18"/>
    </location>
</feature>
<evidence type="ECO:0000256" key="1">
    <source>
        <dbReference type="SAM" id="SignalP"/>
    </source>
</evidence>
<feature type="chain" id="PRO_5047468973" description="DUF4177 domain-containing protein" evidence="1">
    <location>
        <begin position="19"/>
        <end position="157"/>
    </location>
</feature>
<keyword evidence="3" id="KW-1185">Reference proteome</keyword>